<dbReference type="PROSITE" id="PS50157">
    <property type="entry name" value="ZINC_FINGER_C2H2_2"/>
    <property type="match status" value="3"/>
</dbReference>
<feature type="compositionally biased region" description="Polar residues" evidence="11">
    <location>
        <begin position="484"/>
        <end position="496"/>
    </location>
</feature>
<dbReference type="GO" id="GO:0005654">
    <property type="term" value="C:nucleoplasm"/>
    <property type="evidence" value="ECO:0007669"/>
    <property type="project" value="TreeGrafter"/>
</dbReference>
<dbReference type="VEuPathDB" id="FungiDB:F9C07_1430044"/>
<protein>
    <recommendedName>
        <fullName evidence="12">C2H2-type domain-containing protein</fullName>
    </recommendedName>
</protein>
<evidence type="ECO:0000256" key="11">
    <source>
        <dbReference type="SAM" id="MobiDB-lite"/>
    </source>
</evidence>
<feature type="compositionally biased region" description="Pro residues" evidence="11">
    <location>
        <begin position="554"/>
        <end position="569"/>
    </location>
</feature>
<evidence type="ECO:0000256" key="8">
    <source>
        <dbReference type="ARBA" id="ARBA00023242"/>
    </source>
</evidence>
<evidence type="ECO:0000256" key="7">
    <source>
        <dbReference type="ARBA" id="ARBA00023163"/>
    </source>
</evidence>
<feature type="domain" description="C2H2-type" evidence="12">
    <location>
        <begin position="306"/>
        <end position="333"/>
    </location>
</feature>
<feature type="compositionally biased region" description="Polar residues" evidence="11">
    <location>
        <begin position="197"/>
        <end position="210"/>
    </location>
</feature>
<keyword evidence="8" id="KW-0539">Nucleus</keyword>
<evidence type="ECO:0000256" key="4">
    <source>
        <dbReference type="ARBA" id="ARBA00022771"/>
    </source>
</evidence>
<keyword evidence="5" id="KW-0862">Zinc</keyword>
<proteinExistence type="predicted"/>
<evidence type="ECO:0000256" key="5">
    <source>
        <dbReference type="ARBA" id="ARBA00022833"/>
    </source>
</evidence>
<feature type="compositionally biased region" description="Low complexity" evidence="11">
    <location>
        <begin position="458"/>
        <end position="473"/>
    </location>
</feature>
<evidence type="ECO:0000256" key="9">
    <source>
        <dbReference type="PROSITE-ProRule" id="PRU00042"/>
    </source>
</evidence>
<dbReference type="SUPFAM" id="SSF57667">
    <property type="entry name" value="beta-beta-alpha zinc fingers"/>
    <property type="match status" value="2"/>
</dbReference>
<evidence type="ECO:0000256" key="1">
    <source>
        <dbReference type="ARBA" id="ARBA00004123"/>
    </source>
</evidence>
<evidence type="ECO:0000313" key="13">
    <source>
        <dbReference type="EMBL" id="KAB8252060.1"/>
    </source>
</evidence>
<dbReference type="InterPro" id="IPR013087">
    <property type="entry name" value="Znf_C2H2_type"/>
</dbReference>
<dbReference type="Pfam" id="PF00096">
    <property type="entry name" value="zf-C2H2"/>
    <property type="match status" value="1"/>
</dbReference>
<feature type="compositionally biased region" description="Polar residues" evidence="11">
    <location>
        <begin position="177"/>
        <end position="190"/>
    </location>
</feature>
<feature type="region of interest" description="Disordered" evidence="11">
    <location>
        <begin position="398"/>
        <end position="636"/>
    </location>
</feature>
<feature type="coiled-coil region" evidence="10">
    <location>
        <begin position="647"/>
        <end position="674"/>
    </location>
</feature>
<feature type="region of interest" description="Disordered" evidence="11">
    <location>
        <begin position="177"/>
        <end position="278"/>
    </location>
</feature>
<dbReference type="PROSITE" id="PS00028">
    <property type="entry name" value="ZINC_FINGER_C2H2_1"/>
    <property type="match status" value="2"/>
</dbReference>
<reference evidence="13" key="1">
    <citation type="submission" date="2019-04" db="EMBL/GenBank/DDBJ databases">
        <title>Friends and foes A comparative genomics study of 23 Aspergillus species from section Flavi.</title>
        <authorList>
            <consortium name="DOE Joint Genome Institute"/>
            <person name="Kjaerbolling I."/>
            <person name="Vesth T."/>
            <person name="Frisvad J.C."/>
            <person name="Nybo J.L."/>
            <person name="Theobald S."/>
            <person name="Kildgaard S."/>
            <person name="Isbrandt T."/>
            <person name="Kuo A."/>
            <person name="Sato A."/>
            <person name="Lyhne E.K."/>
            <person name="Kogle M.E."/>
            <person name="Wiebenga A."/>
            <person name="Kun R.S."/>
            <person name="Lubbers R.J."/>
            <person name="Makela M.R."/>
            <person name="Barry K."/>
            <person name="Chovatia M."/>
            <person name="Clum A."/>
            <person name="Daum C."/>
            <person name="Haridas S."/>
            <person name="He G."/>
            <person name="LaButti K."/>
            <person name="Lipzen A."/>
            <person name="Mondo S."/>
            <person name="Riley R."/>
            <person name="Salamov A."/>
            <person name="Simmons B.A."/>
            <person name="Magnuson J.K."/>
            <person name="Henrissat B."/>
            <person name="Mortensen U.H."/>
            <person name="Larsen T.O."/>
            <person name="Devries R.P."/>
            <person name="Grigoriev I.V."/>
            <person name="Machida M."/>
            <person name="Baker S.E."/>
            <person name="Andersen M.R."/>
        </authorList>
    </citation>
    <scope>NUCLEOTIDE SEQUENCE [LARGE SCALE GENOMIC DNA]</scope>
    <source>
        <strain evidence="13">CBS 121.62</strain>
    </source>
</reference>
<evidence type="ECO:0000256" key="3">
    <source>
        <dbReference type="ARBA" id="ARBA00022737"/>
    </source>
</evidence>
<sequence length="698" mass="74561">MPTNPPTLPNNRALPILFPWYLTVGRNIAKAEPPRQLAPQSDPASSFFRQPFQAGVKHPLSMAALMQSNNEPVTISNSLPGPSASIISSSPESVAFLKHTKPDSSLTSIASAGLNVSRSRDSLPPMTTTTQPVGSVDRLVEHEKDPEQNSSQVAREALGATEKQQLNSINDSVHMSDQMQVDSHSTSGNTADAFGTADNSTSLMNTSTVASPGPIEDSASQDGDRPRQRDEMDLQDASNKSFSYPMPTAGLGDPRRGLSLPGSGFNKAGQRSPSAKKHRCPYCSTEFTRHHNLKSHLLTHSQEKPYVCQTCQSRFRRLHDLKRHTKLHTGERPHICPKCGRRFARGDALARHNKGQGGCAGRRASMGSYAPEDEYGDAGGHPGAEDTMDGLVYAEPERMDEEDERRMSMPSIKKHDIPTESITRSNTANSYQPRQPSTYPPIAAGRPSPGGLFPPPASHGGSSASASPISQPGNLTFPPPGQHSGASIFQPSNVTESPKPLSPNALPSHQLGHGPELHRAHSPGMSQSFQQQSYNRSGSSQASVANHTAGSLGLPPPQPGAPQLPPPPGMNTSDSRFTIHPQGSVQPPPAATKHTPSHSHSSNHNGPLASKPGPEVTANNNGHLPGPHDSNYADQNREREDKLWAYIRSVHEELAGLKTEVAALRAQLASANVNTLTSSTPGATQPQVEPSTVGASQR</sequence>
<gene>
    <name evidence="13" type="ORF">BDV35DRAFT_250051</name>
</gene>
<dbReference type="Gene3D" id="3.30.160.60">
    <property type="entry name" value="Classic Zinc Finger"/>
    <property type="match status" value="3"/>
</dbReference>
<dbReference type="GO" id="GO:0001227">
    <property type="term" value="F:DNA-binding transcription repressor activity, RNA polymerase II-specific"/>
    <property type="evidence" value="ECO:0007669"/>
    <property type="project" value="TreeGrafter"/>
</dbReference>
<dbReference type="GO" id="GO:0008270">
    <property type="term" value="F:zinc ion binding"/>
    <property type="evidence" value="ECO:0007669"/>
    <property type="project" value="UniProtKB-KW"/>
</dbReference>
<organism evidence="13">
    <name type="scientific">Aspergillus flavus</name>
    <dbReference type="NCBI Taxonomy" id="5059"/>
    <lineage>
        <taxon>Eukaryota</taxon>
        <taxon>Fungi</taxon>
        <taxon>Dikarya</taxon>
        <taxon>Ascomycota</taxon>
        <taxon>Pezizomycotina</taxon>
        <taxon>Eurotiomycetes</taxon>
        <taxon>Eurotiomycetidae</taxon>
        <taxon>Eurotiales</taxon>
        <taxon>Aspergillaceae</taxon>
        <taxon>Aspergillus</taxon>
        <taxon>Aspergillus subgen. Circumdati</taxon>
    </lineage>
</organism>
<evidence type="ECO:0000256" key="2">
    <source>
        <dbReference type="ARBA" id="ARBA00022723"/>
    </source>
</evidence>
<feature type="compositionally biased region" description="Polar residues" evidence="11">
    <location>
        <begin position="524"/>
        <end position="549"/>
    </location>
</feature>
<dbReference type="FunFam" id="3.30.160.60:FF:000446">
    <property type="entry name" value="Zinc finger protein"/>
    <property type="match status" value="1"/>
</dbReference>
<keyword evidence="2" id="KW-0479">Metal-binding</keyword>
<feature type="compositionally biased region" description="Basic and acidic residues" evidence="11">
    <location>
        <begin position="222"/>
        <end position="232"/>
    </location>
</feature>
<keyword evidence="7" id="KW-0804">Transcription</keyword>
<feature type="region of interest" description="Disordered" evidence="11">
    <location>
        <begin position="675"/>
        <end position="698"/>
    </location>
</feature>
<dbReference type="FunFam" id="3.30.160.60:FF:001666">
    <property type="entry name" value="MDS1 and EVI1 complex locus"/>
    <property type="match status" value="1"/>
</dbReference>
<dbReference type="Proteomes" id="UP000325434">
    <property type="component" value="Unassembled WGS sequence"/>
</dbReference>
<dbReference type="PANTHER" id="PTHR24399">
    <property type="entry name" value="ZINC FINGER AND BTB DOMAIN-CONTAINING"/>
    <property type="match status" value="1"/>
</dbReference>
<keyword evidence="6" id="KW-0805">Transcription regulation</keyword>
<comment type="subcellular location">
    <subcellularLocation>
        <location evidence="1">Nucleus</location>
    </subcellularLocation>
</comment>
<feature type="compositionally biased region" description="Polar residues" evidence="11">
    <location>
        <begin position="570"/>
        <end position="585"/>
    </location>
</feature>
<feature type="domain" description="C2H2-type" evidence="12">
    <location>
        <begin position="278"/>
        <end position="305"/>
    </location>
</feature>
<feature type="domain" description="C2H2-type" evidence="12">
    <location>
        <begin position="334"/>
        <end position="364"/>
    </location>
</feature>
<dbReference type="GO" id="GO:0000978">
    <property type="term" value="F:RNA polymerase II cis-regulatory region sequence-specific DNA binding"/>
    <property type="evidence" value="ECO:0007669"/>
    <property type="project" value="TreeGrafter"/>
</dbReference>
<evidence type="ECO:0000259" key="12">
    <source>
        <dbReference type="PROSITE" id="PS50157"/>
    </source>
</evidence>
<dbReference type="PANTHER" id="PTHR24399:SF70">
    <property type="entry name" value="C2H2-TYPE DOMAIN-CONTAINING PROTEIN"/>
    <property type="match status" value="1"/>
</dbReference>
<keyword evidence="3" id="KW-0677">Repeat</keyword>
<feature type="compositionally biased region" description="Polar residues" evidence="11">
    <location>
        <begin position="420"/>
        <end position="437"/>
    </location>
</feature>
<dbReference type="InterPro" id="IPR036236">
    <property type="entry name" value="Znf_C2H2_sf"/>
</dbReference>
<dbReference type="EMBL" id="ML734556">
    <property type="protein sequence ID" value="KAB8252060.1"/>
    <property type="molecule type" value="Genomic_DNA"/>
</dbReference>
<dbReference type="AlphaFoldDB" id="A0A5N6HFJ2"/>
<keyword evidence="4 9" id="KW-0863">Zinc-finger</keyword>
<keyword evidence="10" id="KW-0175">Coiled coil</keyword>
<evidence type="ECO:0000256" key="6">
    <source>
        <dbReference type="ARBA" id="ARBA00023015"/>
    </source>
</evidence>
<accession>A0A5N6HFJ2</accession>
<evidence type="ECO:0000256" key="10">
    <source>
        <dbReference type="SAM" id="Coils"/>
    </source>
</evidence>
<dbReference type="SMART" id="SM00355">
    <property type="entry name" value="ZnF_C2H2"/>
    <property type="match status" value="3"/>
</dbReference>
<name>A0A5N6HFJ2_ASPFL</name>
<dbReference type="VEuPathDB" id="FungiDB:AFLA_005461"/>